<organism evidence="1 2">
    <name type="scientific">Puccinia sorghi</name>
    <dbReference type="NCBI Taxonomy" id="27349"/>
    <lineage>
        <taxon>Eukaryota</taxon>
        <taxon>Fungi</taxon>
        <taxon>Dikarya</taxon>
        <taxon>Basidiomycota</taxon>
        <taxon>Pucciniomycotina</taxon>
        <taxon>Pucciniomycetes</taxon>
        <taxon>Pucciniales</taxon>
        <taxon>Pucciniaceae</taxon>
        <taxon>Puccinia</taxon>
    </lineage>
</organism>
<dbReference type="EMBL" id="LAVV01007940">
    <property type="protein sequence ID" value="KNZ54263.1"/>
    <property type="molecule type" value="Genomic_DNA"/>
</dbReference>
<protein>
    <submittedName>
        <fullName evidence="1">Uncharacterized protein</fullName>
    </submittedName>
</protein>
<keyword evidence="2" id="KW-1185">Reference proteome</keyword>
<dbReference type="VEuPathDB" id="FungiDB:VP01_2995g1"/>
<name>A0A0L6V0E3_9BASI</name>
<evidence type="ECO:0000313" key="2">
    <source>
        <dbReference type="Proteomes" id="UP000037035"/>
    </source>
</evidence>
<evidence type="ECO:0000313" key="1">
    <source>
        <dbReference type="EMBL" id="KNZ54263.1"/>
    </source>
</evidence>
<gene>
    <name evidence="1" type="ORF">VP01_2995g1</name>
</gene>
<comment type="caution">
    <text evidence="1">The sequence shown here is derived from an EMBL/GenBank/DDBJ whole genome shotgun (WGS) entry which is preliminary data.</text>
</comment>
<accession>A0A0L6V0E3</accession>
<proteinExistence type="predicted"/>
<reference evidence="1 2" key="1">
    <citation type="submission" date="2015-08" db="EMBL/GenBank/DDBJ databases">
        <title>Next Generation Sequencing and Analysis of the Genome of Puccinia sorghi L Schw, the Causal Agent of Maize Common Rust.</title>
        <authorList>
            <person name="Rochi L."/>
            <person name="Burguener G."/>
            <person name="Darino M."/>
            <person name="Turjanski A."/>
            <person name="Kreff E."/>
            <person name="Dieguez M.J."/>
            <person name="Sacco F."/>
        </authorList>
    </citation>
    <scope>NUCLEOTIDE SEQUENCE [LARGE SCALE GENOMIC DNA]</scope>
    <source>
        <strain evidence="1 2">RO10H11247</strain>
    </source>
</reference>
<dbReference type="Proteomes" id="UP000037035">
    <property type="component" value="Unassembled WGS sequence"/>
</dbReference>
<sequence length="391" mass="44724">MVDLVIFDTPPPTLQKQLSQLPAVDMQKVPGGFCFYSNRYPKVIQPSFDAKLLFWMEALLNYSTCQLQEVKQGIVGESMFGNSHDSKDVKIQVTYTEKYSERVPGILFEVLGIWRNVVSVLALLLDNIKCVKFTKSGIRMFKSDLKTGIICFFSFKPGMVVVRLTDPEGGIKKKNINTRGPGKCHHRGVPIVFVVINWKFSGSDHCKKKNSQLPEFDMQKVPGSFCCYSNHAPQVIQPRFDAQSLCQKFYTGKHVEFEWKLGWSMLHVNCIQLIKFFLQWIGDTSWNITMSIPQNDYRNIKISNHNIIIIRDSDFSHFYSILKELSQLKEHMNIYKNVINCYLQSTCISIQTLILGCIALFINLGEKLDLAVLGTINNNKGEKILMADCYD</sequence>
<dbReference type="AlphaFoldDB" id="A0A0L6V0E3"/>